<reference evidence="4" key="1">
    <citation type="submission" date="2024-06" db="EMBL/GenBank/DDBJ databases">
        <title>Multi-omics analyses provide insights into the biosynthesis of the anticancer antibiotic pleurotin in Hohenbuehelia grisea.</title>
        <authorList>
            <person name="Weaver J.A."/>
            <person name="Alberti F."/>
        </authorList>
    </citation>
    <scope>NUCLEOTIDE SEQUENCE [LARGE SCALE GENOMIC DNA]</scope>
    <source>
        <strain evidence="4">T-177</strain>
    </source>
</reference>
<comment type="caution">
    <text evidence="3">The sequence shown here is derived from an EMBL/GenBank/DDBJ whole genome shotgun (WGS) entry which is preliminary data.</text>
</comment>
<evidence type="ECO:0000256" key="1">
    <source>
        <dbReference type="ARBA" id="ARBA00022801"/>
    </source>
</evidence>
<dbReference type="Proteomes" id="UP001556367">
    <property type="component" value="Unassembled WGS sequence"/>
</dbReference>
<evidence type="ECO:0000256" key="2">
    <source>
        <dbReference type="ARBA" id="ARBA00023180"/>
    </source>
</evidence>
<name>A0ABR3J969_9AGAR</name>
<sequence length="248" mass="27241">MTNPDTSGMLRFLTDELQDAEDAGDRVWIMGHVLTGWDGTNPLQNPTNLCERPFFYTRTANPVYIYTARVSSCSLSDVRARATMHRLGHGLTGIGIADSVDRFSPHVIANIFFGHTHEDQMSIFYANNATALSADTAHALAWMGPSVTPGTNLNSGFRVYEVDSATFEVLDAHTWRSDVSTFPGLDAQLQIGPTYGYEYNTRETYGGNITGWGPNDPLNATWWHLVTEAMEANPSLVSVSSCSLALHC</sequence>
<evidence type="ECO:0000313" key="4">
    <source>
        <dbReference type="Proteomes" id="UP001556367"/>
    </source>
</evidence>
<dbReference type="EMBL" id="JASNQZ010000011">
    <property type="protein sequence ID" value="KAL0951685.1"/>
    <property type="molecule type" value="Genomic_DNA"/>
</dbReference>
<dbReference type="PANTHER" id="PTHR10340:SF27">
    <property type="entry name" value="ACL091CP"/>
    <property type="match status" value="1"/>
</dbReference>
<evidence type="ECO:0000313" key="3">
    <source>
        <dbReference type="EMBL" id="KAL0951685.1"/>
    </source>
</evidence>
<dbReference type="SUPFAM" id="SSF56300">
    <property type="entry name" value="Metallo-dependent phosphatases"/>
    <property type="match status" value="1"/>
</dbReference>
<protein>
    <submittedName>
        <fullName evidence="3">Uncharacterized protein</fullName>
    </submittedName>
</protein>
<dbReference type="PANTHER" id="PTHR10340">
    <property type="entry name" value="SPHINGOMYELIN PHOSPHODIESTERASE"/>
    <property type="match status" value="1"/>
</dbReference>
<keyword evidence="4" id="KW-1185">Reference proteome</keyword>
<dbReference type="InterPro" id="IPR029052">
    <property type="entry name" value="Metallo-depent_PP-like"/>
</dbReference>
<keyword evidence="1" id="KW-0378">Hydrolase</keyword>
<keyword evidence="2" id="KW-0325">Glycoprotein</keyword>
<gene>
    <name evidence="3" type="ORF">HGRIS_008363</name>
</gene>
<proteinExistence type="predicted"/>
<accession>A0ABR3J969</accession>
<organism evidence="3 4">
    <name type="scientific">Hohenbuehelia grisea</name>
    <dbReference type="NCBI Taxonomy" id="104357"/>
    <lineage>
        <taxon>Eukaryota</taxon>
        <taxon>Fungi</taxon>
        <taxon>Dikarya</taxon>
        <taxon>Basidiomycota</taxon>
        <taxon>Agaricomycotina</taxon>
        <taxon>Agaricomycetes</taxon>
        <taxon>Agaricomycetidae</taxon>
        <taxon>Agaricales</taxon>
        <taxon>Pleurotineae</taxon>
        <taxon>Pleurotaceae</taxon>
        <taxon>Hohenbuehelia</taxon>
    </lineage>
</organism>